<dbReference type="SUPFAM" id="SSF52540">
    <property type="entry name" value="P-loop containing nucleoside triphosphate hydrolases"/>
    <property type="match status" value="1"/>
</dbReference>
<reference evidence="16" key="1">
    <citation type="submission" date="2018-06" db="EMBL/GenBank/DDBJ databases">
        <authorList>
            <consortium name="Pathogen Informatics"/>
        </authorList>
    </citation>
    <scope>NUCLEOTIDE SEQUENCE [LARGE SCALE GENOMIC DNA]</scope>
    <source>
        <strain evidence="16">NCTC10135</strain>
    </source>
</reference>
<comment type="similarity">
    <text evidence="2">Belongs to the ATPase alpha/beta chains family.</text>
</comment>
<evidence type="ECO:0000313" key="15">
    <source>
        <dbReference type="EMBL" id="SYV90228.1"/>
    </source>
</evidence>
<evidence type="ECO:0000259" key="13">
    <source>
        <dbReference type="Pfam" id="PF00006"/>
    </source>
</evidence>
<comment type="subunit">
    <text evidence="12">F-type ATPases have 2 components, CF(1) - the catalytic core - and CF(0) - the membrane proton channel. CF(1) has five subunits: alpha(3), beta(3), gamma(1), delta(1), epsilon(1). CF(0) has four main subunits: a(1), b(1), b'(1) and c(9-12).</text>
</comment>
<dbReference type="FunFam" id="2.40.30.20:FF:000001">
    <property type="entry name" value="ATP synthase subunit alpha"/>
    <property type="match status" value="1"/>
</dbReference>
<dbReference type="GO" id="GO:0016787">
    <property type="term" value="F:hydrolase activity"/>
    <property type="evidence" value="ECO:0007669"/>
    <property type="project" value="UniProtKB-KW"/>
</dbReference>
<proteinExistence type="inferred from homology"/>
<evidence type="ECO:0000256" key="2">
    <source>
        <dbReference type="ARBA" id="ARBA00008936"/>
    </source>
</evidence>
<dbReference type="InterPro" id="IPR000194">
    <property type="entry name" value="ATPase_F1/V1/A1_a/bsu_nucl-bd"/>
</dbReference>
<dbReference type="Pfam" id="PF02874">
    <property type="entry name" value="ATP-synt_ab_N"/>
    <property type="match status" value="1"/>
</dbReference>
<evidence type="ECO:0000256" key="11">
    <source>
        <dbReference type="ARBA" id="ARBA00023310"/>
    </source>
</evidence>
<evidence type="ECO:0000313" key="16">
    <source>
        <dbReference type="Proteomes" id="UP000259864"/>
    </source>
</evidence>
<evidence type="ECO:0000259" key="14">
    <source>
        <dbReference type="Pfam" id="PF02874"/>
    </source>
</evidence>
<feature type="non-terminal residue" evidence="15">
    <location>
        <position position="249"/>
    </location>
</feature>
<dbReference type="Gene3D" id="2.40.30.20">
    <property type="match status" value="1"/>
</dbReference>
<evidence type="ECO:0000256" key="10">
    <source>
        <dbReference type="ARBA" id="ARBA00023196"/>
    </source>
</evidence>
<keyword evidence="15" id="KW-0378">Hydrolase</keyword>
<dbReference type="FunFam" id="3.40.50.300:FF:002432">
    <property type="entry name" value="ATP synthase subunit alpha, mitochondrial"/>
    <property type="match status" value="1"/>
</dbReference>
<dbReference type="PANTHER" id="PTHR48082:SF2">
    <property type="entry name" value="ATP SYNTHASE SUBUNIT ALPHA, MITOCHONDRIAL"/>
    <property type="match status" value="1"/>
</dbReference>
<evidence type="ECO:0000256" key="12">
    <source>
        <dbReference type="ARBA" id="ARBA00026013"/>
    </source>
</evidence>
<dbReference type="GO" id="GO:0043531">
    <property type="term" value="F:ADP binding"/>
    <property type="evidence" value="ECO:0007669"/>
    <property type="project" value="TreeGrafter"/>
</dbReference>
<dbReference type="Gene3D" id="3.40.50.300">
    <property type="entry name" value="P-loop containing nucleotide triphosphate hydrolases"/>
    <property type="match status" value="1"/>
</dbReference>
<organism evidence="15 16">
    <name type="scientific">Metamycoplasma alkalescens</name>
    <dbReference type="NCBI Taxonomy" id="45363"/>
    <lineage>
        <taxon>Bacteria</taxon>
        <taxon>Bacillati</taxon>
        <taxon>Mycoplasmatota</taxon>
        <taxon>Mycoplasmoidales</taxon>
        <taxon>Metamycoplasmataceae</taxon>
        <taxon>Metamycoplasma</taxon>
    </lineage>
</organism>
<keyword evidence="9" id="KW-0472">Membrane</keyword>
<keyword evidence="10" id="KW-0139">CF(1)</keyword>
<dbReference type="PANTHER" id="PTHR48082">
    <property type="entry name" value="ATP SYNTHASE SUBUNIT ALPHA, MITOCHONDRIAL"/>
    <property type="match status" value="1"/>
</dbReference>
<keyword evidence="7" id="KW-1278">Translocase</keyword>
<dbReference type="InterPro" id="IPR036121">
    <property type="entry name" value="ATPase_F1/V1/A1_a/bsu_N_sf"/>
</dbReference>
<keyword evidence="11" id="KW-0066">ATP synthesis</keyword>
<evidence type="ECO:0000256" key="7">
    <source>
        <dbReference type="ARBA" id="ARBA00022967"/>
    </source>
</evidence>
<dbReference type="CDD" id="cd18116">
    <property type="entry name" value="ATP-synt_F1_alpha_N"/>
    <property type="match status" value="1"/>
</dbReference>
<dbReference type="SUPFAM" id="SSF50615">
    <property type="entry name" value="N-terminal domain of alpha and beta subunits of F1 ATP synthase"/>
    <property type="match status" value="1"/>
</dbReference>
<dbReference type="STRING" id="1188234.MALK_6200"/>
<dbReference type="KEGG" id="mala:NCTC10135_00747"/>
<name>A0A3B0NZH1_9BACT</name>
<evidence type="ECO:0000256" key="8">
    <source>
        <dbReference type="ARBA" id="ARBA00023065"/>
    </source>
</evidence>
<evidence type="ECO:0000256" key="9">
    <source>
        <dbReference type="ARBA" id="ARBA00023136"/>
    </source>
</evidence>
<dbReference type="AlphaFoldDB" id="A0A3B0NZH1"/>
<dbReference type="InterPro" id="IPR023366">
    <property type="entry name" value="ATP_synth_asu-like_sf"/>
</dbReference>
<dbReference type="GO" id="GO:0046933">
    <property type="term" value="F:proton-transporting ATP synthase activity, rotational mechanism"/>
    <property type="evidence" value="ECO:0007669"/>
    <property type="project" value="InterPro"/>
</dbReference>
<sequence>MALKPSDLSAIIKNQIKNFNETISYDEVGRVITVGDGIALVSGLNNIEYGELVIFECGIVGMALNLEEELVGIVVMGDDRNIVENSSVKRTNQVISVSVGDSLLGRVVNALVKPIDGKGKIDEQINRPIFKIAPGVMTRKEVSEPLHTGILAIDALIPIGKGQRELIIGDRQTGKTAIAIDTILNQKGKDVYCIYVAIGQKNSTITQIVDQLAKNDALKYTVVVATSASDSAPLQYIAPYTGITIAEEW</sequence>
<dbReference type="InterPro" id="IPR005294">
    <property type="entry name" value="ATP_synth_F1_asu"/>
</dbReference>
<dbReference type="GO" id="GO:0045259">
    <property type="term" value="C:proton-transporting ATP synthase complex"/>
    <property type="evidence" value="ECO:0007669"/>
    <property type="project" value="UniProtKB-KW"/>
</dbReference>
<keyword evidence="5" id="KW-0375">Hydrogen ion transport</keyword>
<keyword evidence="6" id="KW-0067">ATP-binding</keyword>
<evidence type="ECO:0000256" key="1">
    <source>
        <dbReference type="ARBA" id="ARBA00004370"/>
    </source>
</evidence>
<dbReference type="EMBL" id="LS991949">
    <property type="protein sequence ID" value="SYV90228.1"/>
    <property type="molecule type" value="Genomic_DNA"/>
</dbReference>
<dbReference type="Proteomes" id="UP000259864">
    <property type="component" value="Chromosome 1"/>
</dbReference>
<evidence type="ECO:0000256" key="6">
    <source>
        <dbReference type="ARBA" id="ARBA00022840"/>
    </source>
</evidence>
<dbReference type="InterPro" id="IPR027417">
    <property type="entry name" value="P-loop_NTPase"/>
</dbReference>
<keyword evidence="8" id="KW-0406">Ion transport</keyword>
<keyword evidence="3" id="KW-0813">Transport</keyword>
<protein>
    <submittedName>
        <fullName evidence="15">ATP synthase F0F1 subunit alpha</fullName>
        <ecNumber evidence="15">3.6.3.14</ecNumber>
    </submittedName>
</protein>
<evidence type="ECO:0000256" key="4">
    <source>
        <dbReference type="ARBA" id="ARBA00022741"/>
    </source>
</evidence>
<evidence type="ECO:0000256" key="3">
    <source>
        <dbReference type="ARBA" id="ARBA00022448"/>
    </source>
</evidence>
<dbReference type="EC" id="3.6.3.14" evidence="15"/>
<dbReference type="InterPro" id="IPR004100">
    <property type="entry name" value="ATPase_F1/V1/A1_a/bsu_N"/>
</dbReference>
<feature type="domain" description="ATPase F1/V1/A1 complex alpha/beta subunit N-terminal" evidence="14">
    <location>
        <begin position="27"/>
        <end position="92"/>
    </location>
</feature>
<feature type="domain" description="ATPase F1/V1/A1 complex alpha/beta subunit nucleotide-binding" evidence="13">
    <location>
        <begin position="149"/>
        <end position="249"/>
    </location>
</feature>
<comment type="subcellular location">
    <subcellularLocation>
        <location evidence="1">Membrane</location>
    </subcellularLocation>
</comment>
<keyword evidence="4" id="KW-0547">Nucleotide-binding</keyword>
<dbReference type="Pfam" id="PF00006">
    <property type="entry name" value="ATP-synt_ab"/>
    <property type="match status" value="1"/>
</dbReference>
<dbReference type="GO" id="GO:0005524">
    <property type="term" value="F:ATP binding"/>
    <property type="evidence" value="ECO:0007669"/>
    <property type="project" value="UniProtKB-KW"/>
</dbReference>
<evidence type="ECO:0000256" key="5">
    <source>
        <dbReference type="ARBA" id="ARBA00022781"/>
    </source>
</evidence>
<accession>A0A3B0NZH1</accession>
<gene>
    <name evidence="15" type="primary">atpA_3</name>
    <name evidence="15" type="ORF">NCTC10135_00747</name>
</gene>